<dbReference type="SMART" id="SM00409">
    <property type="entry name" value="IG"/>
    <property type="match status" value="2"/>
</dbReference>
<dbReference type="GO" id="GO:0098609">
    <property type="term" value="P:cell-cell adhesion"/>
    <property type="evidence" value="ECO:0007669"/>
    <property type="project" value="TreeGrafter"/>
</dbReference>
<keyword evidence="6 20" id="KW-0812">Transmembrane</keyword>
<dbReference type="EMBL" id="AEYP01055349">
    <property type="status" value="NOT_ANNOTATED_CDS"/>
    <property type="molecule type" value="Genomic_DNA"/>
</dbReference>
<feature type="domain" description="Ig-like" evidence="22">
    <location>
        <begin position="135"/>
        <end position="215"/>
    </location>
</feature>
<keyword evidence="21" id="KW-0732">Signal</keyword>
<keyword evidence="4" id="KW-0796">Tight junction</keyword>
<evidence type="ECO:0000256" key="8">
    <source>
        <dbReference type="ARBA" id="ARBA00022949"/>
    </source>
</evidence>
<keyword evidence="8" id="KW-0965">Cell junction</keyword>
<dbReference type="OMA" id="HSSYYFV"/>
<evidence type="ECO:0000256" key="7">
    <source>
        <dbReference type="ARBA" id="ARBA00022737"/>
    </source>
</evidence>
<accession>M3YB77</accession>
<evidence type="ECO:0000256" key="20">
    <source>
        <dbReference type="SAM" id="Phobius"/>
    </source>
</evidence>
<evidence type="ECO:0000259" key="22">
    <source>
        <dbReference type="PROSITE" id="PS50835"/>
    </source>
</evidence>
<feature type="region of interest" description="Disordered" evidence="19">
    <location>
        <begin position="277"/>
        <end position="371"/>
    </location>
</feature>
<proteinExistence type="inferred from homology"/>
<dbReference type="GO" id="GO:0005923">
    <property type="term" value="C:bicellular tight junction"/>
    <property type="evidence" value="ECO:0007669"/>
    <property type="project" value="UniProtKB-SubCell"/>
</dbReference>
<dbReference type="EMBL" id="AEYP01055352">
    <property type="status" value="NOT_ANNOTATED_CDS"/>
    <property type="molecule type" value="Genomic_DNA"/>
</dbReference>
<feature type="signal peptide" evidence="21">
    <location>
        <begin position="1"/>
        <end position="24"/>
    </location>
</feature>
<sequence>MESSWKGIPATLVVLAGLAASGSSYQIIEGPKNATVLEGSEARFNCTVSPGWRLIMWALNDMVVLSVTPTEPIITNNRFTSASYQEGSNSISEMIIHDVQLRDTGRIKCSLQNSDRDASAFLSVQVMGELLIPRGNLVVTEDKPCNVTCHALGWIPLPDISWEIGVPVSHSSYYSGLEPDDLQSAVSILTFTPQGNGTLTCLANMKGLNAHKSVTVNLTVVEPSWGSIDKAGTALPTWAIALLTVSLSLLFILIIVLIIIFCCCCVSSRQGKKESSYESEIRKSASVKTNKESLETNVKSGSENNAYSPDEPRMAKLASLARESSESSVREQQGNRQPYQGPDNRSPGPAGRPQVSFIMTSPKTVRNATLV</sequence>
<evidence type="ECO:0000256" key="12">
    <source>
        <dbReference type="ARBA" id="ARBA00023180"/>
    </source>
</evidence>
<evidence type="ECO:0000256" key="4">
    <source>
        <dbReference type="ARBA" id="ARBA00022427"/>
    </source>
</evidence>
<dbReference type="EMBL" id="AEYP01055351">
    <property type="status" value="NOT_ANNOTATED_CDS"/>
    <property type="molecule type" value="Genomic_DNA"/>
</dbReference>
<evidence type="ECO:0000256" key="14">
    <source>
        <dbReference type="ARBA" id="ARBA00037861"/>
    </source>
</evidence>
<evidence type="ECO:0000256" key="1">
    <source>
        <dbReference type="ARBA" id="ARBA00004251"/>
    </source>
</evidence>
<dbReference type="PANTHER" id="PTHR44991">
    <property type="entry name" value="IMMUNOGLOBULIN SUPERFAMILY MEMBER 5"/>
    <property type="match status" value="1"/>
</dbReference>
<dbReference type="InterPro" id="IPR003599">
    <property type="entry name" value="Ig_sub"/>
</dbReference>
<feature type="compositionally biased region" description="Polar residues" evidence="19">
    <location>
        <begin position="295"/>
        <end position="307"/>
    </location>
</feature>
<dbReference type="EMBL" id="AEYP01055348">
    <property type="status" value="NOT_ANNOTATED_CDS"/>
    <property type="molecule type" value="Genomic_DNA"/>
</dbReference>
<keyword evidence="10 20" id="KW-0472">Membrane</keyword>
<evidence type="ECO:0000256" key="10">
    <source>
        <dbReference type="ARBA" id="ARBA00023136"/>
    </source>
</evidence>
<evidence type="ECO:0000256" key="9">
    <source>
        <dbReference type="ARBA" id="ARBA00022989"/>
    </source>
</evidence>
<reference evidence="23" key="1">
    <citation type="submission" date="2024-06" db="UniProtKB">
        <authorList>
            <consortium name="Ensembl"/>
        </authorList>
    </citation>
    <scope>IDENTIFICATION</scope>
</reference>
<evidence type="ECO:0000313" key="23">
    <source>
        <dbReference type="Ensembl" id="ENSMPUP00000008584.1"/>
    </source>
</evidence>
<dbReference type="GO" id="GO:0016324">
    <property type="term" value="C:apical plasma membrane"/>
    <property type="evidence" value="ECO:0007669"/>
    <property type="project" value="UniProtKB-SubCell"/>
</dbReference>
<keyword evidence="11" id="KW-1015">Disulfide bond</keyword>
<dbReference type="GeneTree" id="ENSGT00940000163238"/>
<evidence type="ECO:0000256" key="3">
    <source>
        <dbReference type="ARBA" id="ARBA00008637"/>
    </source>
</evidence>
<dbReference type="InterPro" id="IPR007110">
    <property type="entry name" value="Ig-like_dom"/>
</dbReference>
<comment type="function">
    <text evidence="15">Provides, together with MAGI1, an adhesion machinery at tight junctions, which may regulate the permeability of kidney glomerulus and small intestinal epithelial cells. Mediates calcium-independent homophilic cell adhesion. In testis, it may function as a cell adhesion molecule rather than a tight-junction protein. It may participate in the adhesion between spermatogonia-spermatogonia, spermatogonia-Sertoli cells, and Sertoli cells-Sertoli cells.</text>
</comment>
<keyword evidence="12" id="KW-0325">Glycoprotein</keyword>
<dbReference type="HOGENOM" id="CLU_063888_1_0_1"/>
<dbReference type="AlphaFoldDB" id="M3YB77"/>
<keyword evidence="7" id="KW-0677">Repeat</keyword>
<dbReference type="InterPro" id="IPR036179">
    <property type="entry name" value="Ig-like_dom_sf"/>
</dbReference>
<dbReference type="Pfam" id="PF07679">
    <property type="entry name" value="I-set"/>
    <property type="match status" value="1"/>
</dbReference>
<dbReference type="EMBL" id="AEYP01055350">
    <property type="status" value="NOT_ANNOTATED_CDS"/>
    <property type="molecule type" value="Genomic_DNA"/>
</dbReference>
<dbReference type="PANTHER" id="PTHR44991:SF1">
    <property type="entry name" value="IMMUNOGLOBULIN SUPERFAMILY MEMBER 5"/>
    <property type="match status" value="1"/>
</dbReference>
<evidence type="ECO:0000256" key="13">
    <source>
        <dbReference type="ARBA" id="ARBA00023319"/>
    </source>
</evidence>
<dbReference type="GO" id="GO:0009986">
    <property type="term" value="C:cell surface"/>
    <property type="evidence" value="ECO:0007669"/>
    <property type="project" value="TreeGrafter"/>
</dbReference>
<protein>
    <recommendedName>
        <fullName evidence="17">Immunoglobulin superfamily member 5</fullName>
    </recommendedName>
    <alternativeName>
        <fullName evidence="18">Junctional adhesion molecule 4</fullName>
    </alternativeName>
</protein>
<dbReference type="InParanoid" id="M3YB77"/>
<evidence type="ECO:0000256" key="6">
    <source>
        <dbReference type="ARBA" id="ARBA00022692"/>
    </source>
</evidence>
<dbReference type="SUPFAM" id="SSF48726">
    <property type="entry name" value="Immunoglobulin"/>
    <property type="match status" value="2"/>
</dbReference>
<comment type="subcellular location">
    <subcellularLocation>
        <location evidence="14">Apical cell membrane</location>
        <topology evidence="14">Single-pass membrane protein</topology>
    </subcellularLocation>
    <subcellularLocation>
        <location evidence="2">Cell junction</location>
        <location evidence="2">Tight junction</location>
    </subcellularLocation>
    <subcellularLocation>
        <location evidence="1">Cell membrane</location>
        <topology evidence="1">Single-pass type I membrane protein</topology>
    </subcellularLocation>
</comment>
<evidence type="ECO:0000256" key="15">
    <source>
        <dbReference type="ARBA" id="ARBA00059983"/>
    </source>
</evidence>
<organism evidence="23">
    <name type="scientific">Mustela putorius furo</name>
    <name type="common">European domestic ferret</name>
    <name type="synonym">Mustela furo</name>
    <dbReference type="NCBI Taxonomy" id="9669"/>
    <lineage>
        <taxon>Eukaryota</taxon>
        <taxon>Metazoa</taxon>
        <taxon>Chordata</taxon>
        <taxon>Craniata</taxon>
        <taxon>Vertebrata</taxon>
        <taxon>Euteleostomi</taxon>
        <taxon>Mammalia</taxon>
        <taxon>Eutheria</taxon>
        <taxon>Laurasiatheria</taxon>
        <taxon>Carnivora</taxon>
        <taxon>Caniformia</taxon>
        <taxon>Musteloidea</taxon>
        <taxon>Mustelidae</taxon>
        <taxon>Mustelinae</taxon>
        <taxon>Mustela</taxon>
    </lineage>
</organism>
<feature type="compositionally biased region" description="Polar residues" evidence="19">
    <location>
        <begin position="357"/>
        <end position="371"/>
    </location>
</feature>
<comment type="similarity">
    <text evidence="3">Belongs to the immunoglobulin superfamily.</text>
</comment>
<comment type="subunit">
    <text evidence="16">Interacts with MAGI1 at tight junctions, forms a tripartite complex with NPHS1. Interacts with LNX1 isoform 2 via its PDZ 2 domain, it may also interact with other isoforms containing this domain.</text>
</comment>
<evidence type="ECO:0000256" key="17">
    <source>
        <dbReference type="ARBA" id="ARBA00067287"/>
    </source>
</evidence>
<feature type="compositionally biased region" description="Basic and acidic residues" evidence="19">
    <location>
        <begin position="277"/>
        <end position="294"/>
    </location>
</feature>
<dbReference type="KEGG" id="mpuf:101692558"/>
<evidence type="ECO:0000256" key="21">
    <source>
        <dbReference type="SAM" id="SignalP"/>
    </source>
</evidence>
<dbReference type="InterPro" id="IPR013098">
    <property type="entry name" value="Ig_I-set"/>
</dbReference>
<evidence type="ECO:0000256" key="11">
    <source>
        <dbReference type="ARBA" id="ARBA00023157"/>
    </source>
</evidence>
<dbReference type="eggNOG" id="ENOG502RZEZ">
    <property type="taxonomic scope" value="Eukaryota"/>
</dbReference>
<dbReference type="Ensembl" id="ENSMPUT00000008724.1">
    <property type="protein sequence ID" value="ENSMPUP00000008584.1"/>
    <property type="gene ID" value="ENSMPUG00000008652.1"/>
</dbReference>
<dbReference type="STRING" id="9669.ENSMPUP00000008584"/>
<dbReference type="EMBL" id="AEYP01055353">
    <property type="status" value="NOT_ANNOTATED_CDS"/>
    <property type="molecule type" value="Genomic_DNA"/>
</dbReference>
<keyword evidence="9 20" id="KW-1133">Transmembrane helix</keyword>
<name>M3YB77_MUSPF</name>
<dbReference type="FunFam" id="2.60.40.10:FF:001503">
    <property type="entry name" value="Immunoglobulin superfamily member 5"/>
    <property type="match status" value="1"/>
</dbReference>
<dbReference type="Gene3D" id="2.60.40.10">
    <property type="entry name" value="Immunoglobulins"/>
    <property type="match status" value="2"/>
</dbReference>
<evidence type="ECO:0000256" key="16">
    <source>
        <dbReference type="ARBA" id="ARBA00062474"/>
    </source>
</evidence>
<evidence type="ECO:0000256" key="19">
    <source>
        <dbReference type="SAM" id="MobiDB-lite"/>
    </source>
</evidence>
<evidence type="ECO:0000256" key="5">
    <source>
        <dbReference type="ARBA" id="ARBA00022475"/>
    </source>
</evidence>
<evidence type="ECO:0000256" key="2">
    <source>
        <dbReference type="ARBA" id="ARBA00004435"/>
    </source>
</evidence>
<feature type="domain" description="Ig-like" evidence="22">
    <location>
        <begin position="9"/>
        <end position="123"/>
    </location>
</feature>
<keyword evidence="5" id="KW-1003">Cell membrane</keyword>
<dbReference type="InterPro" id="IPR013783">
    <property type="entry name" value="Ig-like_fold"/>
</dbReference>
<dbReference type="FunFam" id="2.60.40.10:FF:001261">
    <property type="entry name" value="immunoglobulin superfamily member 5"/>
    <property type="match status" value="1"/>
</dbReference>
<evidence type="ECO:0000256" key="18">
    <source>
        <dbReference type="ARBA" id="ARBA00077916"/>
    </source>
</evidence>
<keyword evidence="13" id="KW-0393">Immunoglobulin domain</keyword>
<feature type="transmembrane region" description="Helical" evidence="20">
    <location>
        <begin position="238"/>
        <end position="266"/>
    </location>
</feature>
<feature type="chain" id="PRO_5004044661" description="Immunoglobulin superfamily member 5" evidence="21">
    <location>
        <begin position="25"/>
        <end position="371"/>
    </location>
</feature>
<dbReference type="PROSITE" id="PS50835">
    <property type="entry name" value="IG_LIKE"/>
    <property type="match status" value="2"/>
</dbReference>